<comment type="subcellular location">
    <subcellularLocation>
        <location evidence="1">Membrane</location>
        <topology evidence="1">Multi-pass membrane protein</topology>
    </subcellularLocation>
</comment>
<evidence type="ECO:0000256" key="1">
    <source>
        <dbReference type="ARBA" id="ARBA00004141"/>
    </source>
</evidence>
<dbReference type="Pfam" id="PF07690">
    <property type="entry name" value="MFS_1"/>
    <property type="match status" value="1"/>
</dbReference>
<proteinExistence type="predicted"/>
<keyword evidence="8" id="KW-1185">Reference proteome</keyword>
<evidence type="ECO:0000256" key="3">
    <source>
        <dbReference type="ARBA" id="ARBA00022692"/>
    </source>
</evidence>
<feature type="transmembrane region" description="Helical" evidence="7">
    <location>
        <begin position="102"/>
        <end position="120"/>
    </location>
</feature>
<dbReference type="Proteomes" id="UP000192223">
    <property type="component" value="Unplaced"/>
</dbReference>
<reference evidence="9" key="1">
    <citation type="submission" date="2025-08" db="UniProtKB">
        <authorList>
            <consortium name="RefSeq"/>
        </authorList>
    </citation>
    <scope>IDENTIFICATION</scope>
    <source>
        <tissue evidence="9">Entire body</tissue>
    </source>
</reference>
<protein>
    <submittedName>
        <fullName evidence="9">Inorganic phosphate cotransporter</fullName>
    </submittedName>
</protein>
<dbReference type="OrthoDB" id="2985014at2759"/>
<dbReference type="AlphaFoldDB" id="A0A7F5RGL6"/>
<feature type="transmembrane region" description="Helical" evidence="7">
    <location>
        <begin position="27"/>
        <end position="52"/>
    </location>
</feature>
<sequence length="185" mass="20221">MQIRGTNNEIYFQKPIPWGALLTSKYLYLNVMAQWVGLFGLFTLMTHGPTYFKLIHGWDIRATGVLSGMPHLVRVIWAFIVSMSADYLLRSNKMNRTNVRKLATFFCTTVQGLCMLGIAFSGCDKVMAVLFFTLATGVNGAVSSGPLASLVDLSPNYASVMLGFCNTGGAVSGFITPLLVYIINA</sequence>
<dbReference type="SUPFAM" id="SSF103473">
    <property type="entry name" value="MFS general substrate transporter"/>
    <property type="match status" value="1"/>
</dbReference>
<dbReference type="GeneID" id="108738340"/>
<keyword evidence="2" id="KW-0813">Transport</keyword>
<accession>A0A7F5RGL6</accession>
<evidence type="ECO:0000256" key="5">
    <source>
        <dbReference type="ARBA" id="ARBA00022989"/>
    </source>
</evidence>
<keyword evidence="6 7" id="KW-0472">Membrane</keyword>
<dbReference type="InterPro" id="IPR050382">
    <property type="entry name" value="MFS_Na/Anion_cotransporter"/>
</dbReference>
<keyword evidence="5 7" id="KW-1133">Transmembrane helix</keyword>
<evidence type="ECO:0000256" key="6">
    <source>
        <dbReference type="ARBA" id="ARBA00023136"/>
    </source>
</evidence>
<dbReference type="RefSeq" id="XP_025835142.1">
    <property type="nucleotide sequence ID" value="XM_025979357.1"/>
</dbReference>
<dbReference type="GO" id="GO:0016020">
    <property type="term" value="C:membrane"/>
    <property type="evidence" value="ECO:0007669"/>
    <property type="project" value="UniProtKB-SubCell"/>
</dbReference>
<evidence type="ECO:0000313" key="9">
    <source>
        <dbReference type="RefSeq" id="XP_025835142.1"/>
    </source>
</evidence>
<dbReference type="PANTHER" id="PTHR11662:SF79">
    <property type="entry name" value="NA[+]-DEPENDENT INORGANIC PHOSPHATE COTRANSPORTER, ISOFORM A"/>
    <property type="match status" value="1"/>
</dbReference>
<evidence type="ECO:0000256" key="4">
    <source>
        <dbReference type="ARBA" id="ARBA00022847"/>
    </source>
</evidence>
<evidence type="ECO:0000256" key="7">
    <source>
        <dbReference type="SAM" id="Phobius"/>
    </source>
</evidence>
<dbReference type="InterPro" id="IPR011701">
    <property type="entry name" value="MFS"/>
</dbReference>
<gene>
    <name evidence="9" type="primary">LOC108738340</name>
</gene>
<dbReference type="InterPro" id="IPR036259">
    <property type="entry name" value="MFS_trans_sf"/>
</dbReference>
<organism evidence="8 9">
    <name type="scientific">Agrilus planipennis</name>
    <name type="common">Emerald ash borer</name>
    <name type="synonym">Agrilus marcopoli</name>
    <dbReference type="NCBI Taxonomy" id="224129"/>
    <lineage>
        <taxon>Eukaryota</taxon>
        <taxon>Metazoa</taxon>
        <taxon>Ecdysozoa</taxon>
        <taxon>Arthropoda</taxon>
        <taxon>Hexapoda</taxon>
        <taxon>Insecta</taxon>
        <taxon>Pterygota</taxon>
        <taxon>Neoptera</taxon>
        <taxon>Endopterygota</taxon>
        <taxon>Coleoptera</taxon>
        <taxon>Polyphaga</taxon>
        <taxon>Elateriformia</taxon>
        <taxon>Buprestoidea</taxon>
        <taxon>Buprestidae</taxon>
        <taxon>Agrilinae</taxon>
        <taxon>Agrilus</taxon>
    </lineage>
</organism>
<dbReference type="FunFam" id="1.20.1250.20:FF:000003">
    <property type="entry name" value="Solute carrier family 17 member 3"/>
    <property type="match status" value="1"/>
</dbReference>
<dbReference type="KEGG" id="apln:108738340"/>
<dbReference type="InParanoid" id="A0A7F5RGL6"/>
<evidence type="ECO:0000256" key="2">
    <source>
        <dbReference type="ARBA" id="ARBA00022448"/>
    </source>
</evidence>
<evidence type="ECO:0000313" key="8">
    <source>
        <dbReference type="Proteomes" id="UP000192223"/>
    </source>
</evidence>
<name>A0A7F5RGL6_AGRPL</name>
<dbReference type="GO" id="GO:0006820">
    <property type="term" value="P:monoatomic anion transport"/>
    <property type="evidence" value="ECO:0007669"/>
    <property type="project" value="TreeGrafter"/>
</dbReference>
<keyword evidence="3 7" id="KW-0812">Transmembrane</keyword>
<feature type="transmembrane region" description="Helical" evidence="7">
    <location>
        <begin position="126"/>
        <end position="148"/>
    </location>
</feature>
<dbReference type="GO" id="GO:0015293">
    <property type="term" value="F:symporter activity"/>
    <property type="evidence" value="ECO:0007669"/>
    <property type="project" value="UniProtKB-KW"/>
</dbReference>
<feature type="transmembrane region" description="Helical" evidence="7">
    <location>
        <begin position="160"/>
        <end position="183"/>
    </location>
</feature>
<keyword evidence="4" id="KW-0769">Symport</keyword>
<dbReference type="PANTHER" id="PTHR11662">
    <property type="entry name" value="SOLUTE CARRIER FAMILY 17"/>
    <property type="match status" value="1"/>
</dbReference>
<dbReference type="Gene3D" id="1.20.1250.20">
    <property type="entry name" value="MFS general substrate transporter like domains"/>
    <property type="match status" value="1"/>
</dbReference>